<comment type="caution">
    <text evidence="3">The sequence shown here is derived from an EMBL/GenBank/DDBJ whole genome shotgun (WGS) entry which is preliminary data.</text>
</comment>
<gene>
    <name evidence="3" type="primary">gltp</name>
    <name evidence="3" type="ORF">EVAR_37221_1</name>
</gene>
<reference evidence="3 4" key="1">
    <citation type="journal article" date="2019" name="Commun. Biol.">
        <title>The bagworm genome reveals a unique fibroin gene that provides high tensile strength.</title>
        <authorList>
            <person name="Kono N."/>
            <person name="Nakamura H."/>
            <person name="Ohtoshi R."/>
            <person name="Tomita M."/>
            <person name="Numata K."/>
            <person name="Arakawa K."/>
        </authorList>
    </citation>
    <scope>NUCLEOTIDE SEQUENCE [LARGE SCALE GENOMIC DNA]</scope>
</reference>
<dbReference type="PANTHER" id="PTHR10219:SF25">
    <property type="entry name" value="PLECKSTRIN HOMOLOGY DOMAIN-CONTAINING FAMILY A MEMBER 8"/>
    <property type="match status" value="1"/>
</dbReference>
<dbReference type="GO" id="GO:0005829">
    <property type="term" value="C:cytosol"/>
    <property type="evidence" value="ECO:0007669"/>
    <property type="project" value="TreeGrafter"/>
</dbReference>
<dbReference type="GO" id="GO:0016020">
    <property type="term" value="C:membrane"/>
    <property type="evidence" value="ECO:0007669"/>
    <property type="project" value="TreeGrafter"/>
</dbReference>
<dbReference type="InterPro" id="IPR014830">
    <property type="entry name" value="Glycolipid_transfer_prot_dom"/>
</dbReference>
<dbReference type="STRING" id="151549.A0A4C1Y9C2"/>
<dbReference type="EMBL" id="BGZK01001098">
    <property type="protein sequence ID" value="GBP71127.1"/>
    <property type="molecule type" value="Genomic_DNA"/>
</dbReference>
<evidence type="ECO:0000313" key="3">
    <source>
        <dbReference type="EMBL" id="GBP71127.1"/>
    </source>
</evidence>
<dbReference type="PANTHER" id="PTHR10219">
    <property type="entry name" value="GLYCOLIPID TRANSFER PROTEIN-RELATED"/>
    <property type="match status" value="1"/>
</dbReference>
<dbReference type="Proteomes" id="UP000299102">
    <property type="component" value="Unassembled WGS sequence"/>
</dbReference>
<dbReference type="InterPro" id="IPR036497">
    <property type="entry name" value="GLTP_sf"/>
</dbReference>
<evidence type="ECO:0000256" key="1">
    <source>
        <dbReference type="ARBA" id="ARBA00022448"/>
    </source>
</evidence>
<evidence type="ECO:0000259" key="2">
    <source>
        <dbReference type="Pfam" id="PF08718"/>
    </source>
</evidence>
<dbReference type="GO" id="GO:1902388">
    <property type="term" value="F:ceramide 1-phosphate transfer activity"/>
    <property type="evidence" value="ECO:0007669"/>
    <property type="project" value="TreeGrafter"/>
</dbReference>
<keyword evidence="4" id="KW-1185">Reference proteome</keyword>
<dbReference type="OrthoDB" id="205255at2759"/>
<evidence type="ECO:0000313" key="4">
    <source>
        <dbReference type="Proteomes" id="UP000299102"/>
    </source>
</evidence>
<dbReference type="SUPFAM" id="SSF110004">
    <property type="entry name" value="Glycolipid transfer protein, GLTP"/>
    <property type="match status" value="1"/>
</dbReference>
<proteinExistence type="predicted"/>
<accession>A0A4C1Y9C2</accession>
<keyword evidence="1" id="KW-0813">Transport</keyword>
<dbReference type="GO" id="GO:1902387">
    <property type="term" value="F:ceramide 1-phosphate binding"/>
    <property type="evidence" value="ECO:0007669"/>
    <property type="project" value="TreeGrafter"/>
</dbReference>
<protein>
    <submittedName>
        <fullName evidence="3">Glycolipid transfer protein</fullName>
    </submittedName>
</protein>
<dbReference type="Gene3D" id="1.10.3520.10">
    <property type="entry name" value="Glycolipid transfer protein"/>
    <property type="match status" value="1"/>
</dbReference>
<dbReference type="Pfam" id="PF08718">
    <property type="entry name" value="GLTP"/>
    <property type="match status" value="1"/>
</dbReference>
<organism evidence="3 4">
    <name type="scientific">Eumeta variegata</name>
    <name type="common">Bagworm moth</name>
    <name type="synonym">Eumeta japonica</name>
    <dbReference type="NCBI Taxonomy" id="151549"/>
    <lineage>
        <taxon>Eukaryota</taxon>
        <taxon>Metazoa</taxon>
        <taxon>Ecdysozoa</taxon>
        <taxon>Arthropoda</taxon>
        <taxon>Hexapoda</taxon>
        <taxon>Insecta</taxon>
        <taxon>Pterygota</taxon>
        <taxon>Neoptera</taxon>
        <taxon>Endopterygota</taxon>
        <taxon>Lepidoptera</taxon>
        <taxon>Glossata</taxon>
        <taxon>Ditrysia</taxon>
        <taxon>Tineoidea</taxon>
        <taxon>Psychidae</taxon>
        <taxon>Oiketicinae</taxon>
        <taxon>Eumeta</taxon>
    </lineage>
</organism>
<name>A0A4C1Y9C2_EUMVA</name>
<sequence>MSSQEKSNFFSNVKGFPPIIDGRINIEEFLEASSGLVSIVERLGKVYAPVKYDMQGNIDKIKKCYEIERKSCLLELMHTETSKGQTVANEGLLWLNRALLLFEILFQQIISCLQTKHYDASMKDLLTFAYEGSIKRYHSWLISRMSPSLPQILKSLEVDQDLVAFESQLTTLNVKLHIIRCKIDDYFKDNNLFGENP</sequence>
<dbReference type="AlphaFoldDB" id="A0A4C1Y9C2"/>
<feature type="domain" description="Glycolipid transfer protein" evidence="2">
    <location>
        <begin position="24"/>
        <end position="144"/>
    </location>
</feature>